<reference evidence="2" key="1">
    <citation type="submission" date="2023-08" db="EMBL/GenBank/DDBJ databases">
        <authorList>
            <person name="Audoor S."/>
            <person name="Bilcke G."/>
        </authorList>
    </citation>
    <scope>NUCLEOTIDE SEQUENCE</scope>
</reference>
<gene>
    <name evidence="2" type="ORF">CYCCA115_LOCUS6670</name>
</gene>
<evidence type="ECO:0000256" key="1">
    <source>
        <dbReference type="SAM" id="MobiDB-lite"/>
    </source>
</evidence>
<feature type="compositionally biased region" description="Polar residues" evidence="1">
    <location>
        <begin position="139"/>
        <end position="149"/>
    </location>
</feature>
<proteinExistence type="predicted"/>
<evidence type="ECO:0000313" key="3">
    <source>
        <dbReference type="Proteomes" id="UP001295423"/>
    </source>
</evidence>
<accession>A0AAD2CQC7</accession>
<dbReference type="AlphaFoldDB" id="A0AAD2CQC7"/>
<dbReference type="EMBL" id="CAKOGP040000822">
    <property type="protein sequence ID" value="CAJ1939629.1"/>
    <property type="molecule type" value="Genomic_DNA"/>
</dbReference>
<keyword evidence="3" id="KW-1185">Reference proteome</keyword>
<comment type="caution">
    <text evidence="2">The sequence shown here is derived from an EMBL/GenBank/DDBJ whole genome shotgun (WGS) entry which is preliminary data.</text>
</comment>
<name>A0AAD2CQC7_9STRA</name>
<dbReference type="Proteomes" id="UP001295423">
    <property type="component" value="Unassembled WGS sequence"/>
</dbReference>
<feature type="region of interest" description="Disordered" evidence="1">
    <location>
        <begin position="115"/>
        <end position="149"/>
    </location>
</feature>
<sequence>MDVSITRQMVTDQAHHKEIITAMVALGGEFLMRAATRDGEPDNEAYEKWSKQQIAKTKFQALEQALMATYVGLQQGMETPNQQLAKLNMIRYEGRTMMYDDVQQRGYVIWQNRHDSKRVQPRESPTNQPIGLGRRSIPSLHTRNQGCCG</sequence>
<protein>
    <submittedName>
        <fullName evidence="2">Uncharacterized protein</fullName>
    </submittedName>
</protein>
<evidence type="ECO:0000313" key="2">
    <source>
        <dbReference type="EMBL" id="CAJ1939629.1"/>
    </source>
</evidence>
<organism evidence="2 3">
    <name type="scientific">Cylindrotheca closterium</name>
    <dbReference type="NCBI Taxonomy" id="2856"/>
    <lineage>
        <taxon>Eukaryota</taxon>
        <taxon>Sar</taxon>
        <taxon>Stramenopiles</taxon>
        <taxon>Ochrophyta</taxon>
        <taxon>Bacillariophyta</taxon>
        <taxon>Bacillariophyceae</taxon>
        <taxon>Bacillariophycidae</taxon>
        <taxon>Bacillariales</taxon>
        <taxon>Bacillariaceae</taxon>
        <taxon>Cylindrotheca</taxon>
    </lineage>
</organism>